<gene>
    <name evidence="9" type="ORF">p1B247</name>
</gene>
<evidence type="ECO:0000256" key="1">
    <source>
        <dbReference type="ARBA" id="ARBA00000798"/>
    </source>
</evidence>
<dbReference type="GO" id="GO:0004630">
    <property type="term" value="F:phospholipase D activity"/>
    <property type="evidence" value="ECO:0007669"/>
    <property type="project" value="UniProtKB-EC"/>
</dbReference>
<evidence type="ECO:0000259" key="8">
    <source>
        <dbReference type="Pfam" id="PF13091"/>
    </source>
</evidence>
<feature type="domain" description="Phospholipase D-like" evidence="8">
    <location>
        <begin position="58"/>
        <end position="166"/>
    </location>
</feature>
<dbReference type="InterPro" id="IPR051406">
    <property type="entry name" value="PLD_domain"/>
</dbReference>
<dbReference type="Proteomes" id="UP000006552">
    <property type="component" value="Plasmid 1"/>
</dbReference>
<evidence type="ECO:0000313" key="9">
    <source>
        <dbReference type="EMBL" id="CAI10435.1"/>
    </source>
</evidence>
<evidence type="ECO:0000256" key="6">
    <source>
        <dbReference type="ARBA" id="ARBA00023098"/>
    </source>
</evidence>
<evidence type="ECO:0000256" key="2">
    <source>
        <dbReference type="ARBA" id="ARBA00008664"/>
    </source>
</evidence>
<dbReference type="HOGENOM" id="CLU_1381626_0_0_4"/>
<dbReference type="GO" id="GO:0016042">
    <property type="term" value="P:lipid catabolic process"/>
    <property type="evidence" value="ECO:0007669"/>
    <property type="project" value="UniProtKB-KW"/>
</dbReference>
<dbReference type="AlphaFoldDB" id="Q5NWX9"/>
<evidence type="ECO:0000256" key="7">
    <source>
        <dbReference type="SAM" id="SignalP"/>
    </source>
</evidence>
<keyword evidence="9" id="KW-0614">Plasmid</keyword>
<name>Q5NWX9_AROAE</name>
<dbReference type="SUPFAM" id="SSF56024">
    <property type="entry name" value="Phospholipase D/nuclease"/>
    <property type="match status" value="1"/>
</dbReference>
<accession>Q5NWX9</accession>
<dbReference type="RefSeq" id="WP_011254744.1">
    <property type="nucleotide sequence ID" value="NC_006823.1"/>
</dbReference>
<dbReference type="EC" id="3.1.4.4" evidence="3"/>
<keyword evidence="7" id="KW-0732">Signal</keyword>
<feature type="signal peptide" evidence="7">
    <location>
        <begin position="1"/>
        <end position="21"/>
    </location>
</feature>
<dbReference type="EMBL" id="CR555307">
    <property type="protein sequence ID" value="CAI10435.1"/>
    <property type="molecule type" value="Genomic_DNA"/>
</dbReference>
<geneLocation type="plasmid" evidence="10">
    <name>pAzo1</name>
</geneLocation>
<feature type="chain" id="PRO_5004260603" description="phospholipase D" evidence="7">
    <location>
        <begin position="22"/>
        <end position="197"/>
    </location>
</feature>
<sequence>MKRLLSLLATGFLATTQVAIANETEIGDGVVRPAAVSPFAPSIRVAFSPGEAEAEVFDLVRKANKSIRILTTSLVNRELADELLLAKSRGVDVRVLFSGANKDQKSFVIAFLKNAGVFAAYASTRQTLNSNFIVTDESNSLAGSVDYASTSFRRNYETIMIVKNHPDAAFKLMSAWDALAAEAEDPASVRQKQGAPG</sequence>
<dbReference type="PANTHER" id="PTHR43856:SF1">
    <property type="entry name" value="MITOCHONDRIAL CARDIOLIPIN HYDROLASE"/>
    <property type="match status" value="1"/>
</dbReference>
<reference evidence="9 10" key="1">
    <citation type="journal article" date="2005" name="Arch. Microbiol.">
        <title>The genome sequence of an anaerobic aromatic-degrading denitrifying bacterium, strain EbN1.</title>
        <authorList>
            <person name="Rabus R."/>
            <person name="Kube M."/>
            <person name="Heider J."/>
            <person name="Beck A."/>
            <person name="Heitmann K."/>
            <person name="Widdel F."/>
            <person name="Reinhardt R."/>
        </authorList>
    </citation>
    <scope>NUCLEOTIDE SEQUENCE [LARGE SCALE GENOMIC DNA]</scope>
    <source>
        <strain evidence="9 10">EbN1</strain>
        <plasmid evidence="10">Plasmid pAzo1</plasmid>
    </source>
</reference>
<dbReference type="Gene3D" id="3.30.870.10">
    <property type="entry name" value="Endonuclease Chain A"/>
    <property type="match status" value="1"/>
</dbReference>
<keyword evidence="6" id="KW-0443">Lipid metabolism</keyword>
<dbReference type="GO" id="GO:0016891">
    <property type="term" value="F:RNA endonuclease activity producing 5'-phosphomonoesters, hydrolytic mechanism"/>
    <property type="evidence" value="ECO:0007669"/>
    <property type="project" value="TreeGrafter"/>
</dbReference>
<evidence type="ECO:0000256" key="4">
    <source>
        <dbReference type="ARBA" id="ARBA00022801"/>
    </source>
</evidence>
<comment type="similarity">
    <text evidence="2">Belongs to the phospholipase D family.</text>
</comment>
<evidence type="ECO:0000313" key="10">
    <source>
        <dbReference type="Proteomes" id="UP000006552"/>
    </source>
</evidence>
<evidence type="ECO:0000256" key="5">
    <source>
        <dbReference type="ARBA" id="ARBA00022963"/>
    </source>
</evidence>
<dbReference type="KEGG" id="eba:p1B247"/>
<protein>
    <recommendedName>
        <fullName evidence="3">phospholipase D</fullName>
        <ecNumber evidence="3">3.1.4.4</ecNumber>
    </recommendedName>
</protein>
<keyword evidence="5" id="KW-0442">Lipid degradation</keyword>
<dbReference type="InterPro" id="IPR025202">
    <property type="entry name" value="PLD-like_dom"/>
</dbReference>
<evidence type="ECO:0000256" key="3">
    <source>
        <dbReference type="ARBA" id="ARBA00012027"/>
    </source>
</evidence>
<keyword evidence="10" id="KW-1185">Reference proteome</keyword>
<dbReference type="PANTHER" id="PTHR43856">
    <property type="entry name" value="CARDIOLIPIN HYDROLASE"/>
    <property type="match status" value="1"/>
</dbReference>
<comment type="catalytic activity">
    <reaction evidence="1">
        <text>a 1,2-diacyl-sn-glycero-3-phosphocholine + H2O = a 1,2-diacyl-sn-glycero-3-phosphate + choline + H(+)</text>
        <dbReference type="Rhea" id="RHEA:14445"/>
        <dbReference type="ChEBI" id="CHEBI:15354"/>
        <dbReference type="ChEBI" id="CHEBI:15377"/>
        <dbReference type="ChEBI" id="CHEBI:15378"/>
        <dbReference type="ChEBI" id="CHEBI:57643"/>
        <dbReference type="ChEBI" id="CHEBI:58608"/>
        <dbReference type="EC" id="3.1.4.4"/>
    </reaction>
</comment>
<keyword evidence="4" id="KW-0378">Hydrolase</keyword>
<proteinExistence type="inferred from homology"/>
<organism evidence="9 10">
    <name type="scientific">Aromatoleum aromaticum (strain DSM 19018 / LMG 30748 / EbN1)</name>
    <name type="common">Azoarcus sp. (strain EbN1)</name>
    <dbReference type="NCBI Taxonomy" id="76114"/>
    <lineage>
        <taxon>Bacteria</taxon>
        <taxon>Pseudomonadati</taxon>
        <taxon>Pseudomonadota</taxon>
        <taxon>Betaproteobacteria</taxon>
        <taxon>Rhodocyclales</taxon>
        <taxon>Rhodocyclaceae</taxon>
        <taxon>Aromatoleum</taxon>
    </lineage>
</organism>
<dbReference type="Pfam" id="PF13091">
    <property type="entry name" value="PLDc_2"/>
    <property type="match status" value="1"/>
</dbReference>